<evidence type="ECO:0000313" key="2">
    <source>
        <dbReference type="EMBL" id="EGJ51913.1"/>
    </source>
</evidence>
<reference evidence="2 3" key="1">
    <citation type="journal article" date="2011" name="J. Bacteriol.">
        <title>Genome sequence of the mercury-methylating and pleomorphic Desulfovibrio africanus Strain Walvis Bay.</title>
        <authorList>
            <person name="Brown S.D."/>
            <person name="Wall J.D."/>
            <person name="Kucken A.M."/>
            <person name="Gilmour C.C."/>
            <person name="Podar M."/>
            <person name="Brandt C.C."/>
            <person name="Teshima H."/>
            <person name="Detter J.C."/>
            <person name="Han C.S."/>
            <person name="Land M.L."/>
            <person name="Lucas S."/>
            <person name="Han J."/>
            <person name="Pennacchio L."/>
            <person name="Nolan M."/>
            <person name="Pitluck S."/>
            <person name="Woyke T."/>
            <person name="Goodwin L."/>
            <person name="Palumbo A.V."/>
            <person name="Elias D.A."/>
        </authorList>
    </citation>
    <scope>NUCLEOTIDE SEQUENCE [LARGE SCALE GENOMIC DNA]</scope>
    <source>
        <strain evidence="2 3">Walvis Bay</strain>
    </source>
</reference>
<keyword evidence="1" id="KW-1133">Transmembrane helix</keyword>
<dbReference type="HOGENOM" id="CLU_160720_2_0_7"/>
<proteinExistence type="predicted"/>
<feature type="transmembrane region" description="Helical" evidence="1">
    <location>
        <begin position="16"/>
        <end position="35"/>
    </location>
</feature>
<dbReference type="AlphaFoldDB" id="F3YYT7"/>
<dbReference type="STRING" id="690850.Desaf_3636"/>
<dbReference type="EMBL" id="CP003221">
    <property type="protein sequence ID" value="EGJ51913.1"/>
    <property type="molecule type" value="Genomic_DNA"/>
</dbReference>
<evidence type="ECO:0000313" key="3">
    <source>
        <dbReference type="Proteomes" id="UP000007844"/>
    </source>
</evidence>
<accession>F3YYT7</accession>
<protein>
    <submittedName>
        <fullName evidence="2">Uncharacterized protein</fullName>
    </submittedName>
</protein>
<dbReference type="eggNOG" id="ENOG50334MN">
    <property type="taxonomic scope" value="Bacteria"/>
</dbReference>
<keyword evidence="1" id="KW-0472">Membrane</keyword>
<keyword evidence="3" id="KW-1185">Reference proteome</keyword>
<dbReference type="RefSeq" id="WP_014261525.1">
    <property type="nucleotide sequence ID" value="NC_016629.1"/>
</dbReference>
<feature type="transmembrane region" description="Helical" evidence="1">
    <location>
        <begin position="47"/>
        <end position="65"/>
    </location>
</feature>
<dbReference type="KEGG" id="daf:Desaf_3636"/>
<evidence type="ECO:0000256" key="1">
    <source>
        <dbReference type="SAM" id="Phobius"/>
    </source>
</evidence>
<organism evidence="2 3">
    <name type="scientific">Desulfocurvibacter africanus subsp. africanus str. Walvis Bay</name>
    <dbReference type="NCBI Taxonomy" id="690850"/>
    <lineage>
        <taxon>Bacteria</taxon>
        <taxon>Pseudomonadati</taxon>
        <taxon>Thermodesulfobacteriota</taxon>
        <taxon>Desulfovibrionia</taxon>
        <taxon>Desulfovibrionales</taxon>
        <taxon>Desulfovibrionaceae</taxon>
        <taxon>Desulfocurvibacter</taxon>
    </lineage>
</organism>
<name>F3YYT7_DESAF</name>
<keyword evidence="1" id="KW-0812">Transmembrane</keyword>
<dbReference type="Proteomes" id="UP000007844">
    <property type="component" value="Chromosome"/>
</dbReference>
<gene>
    <name evidence="2" type="ORF">Desaf_3636</name>
</gene>
<sequence length="82" mass="9847">MKRELKIFDNPKNVRRLLMVFYTSLVVLLVSEFFVHMHGDFAWEEMPFFFGTYGFVSCVALIYIAKVLRMFIKRNEDHYDKG</sequence>